<reference evidence="3 4" key="1">
    <citation type="submission" date="2016-11" db="EMBL/GenBank/DDBJ databases">
        <authorList>
            <person name="Jaros S."/>
            <person name="Januszkiewicz K."/>
            <person name="Wedrychowicz H."/>
        </authorList>
    </citation>
    <scope>NUCLEOTIDE SEQUENCE [LARGE SCALE GENOMIC DNA]</scope>
    <source>
        <strain evidence="3 4">CGMCC 4.2025</strain>
    </source>
</reference>
<dbReference type="Proteomes" id="UP000184111">
    <property type="component" value="Unassembled WGS sequence"/>
</dbReference>
<accession>A0A1M7AN95</accession>
<dbReference type="InterPro" id="IPR043129">
    <property type="entry name" value="ATPase_NBD"/>
</dbReference>
<dbReference type="Gene3D" id="3.30.420.40">
    <property type="match status" value="2"/>
</dbReference>
<evidence type="ECO:0000313" key="3">
    <source>
        <dbReference type="EMBL" id="SHL44006.1"/>
    </source>
</evidence>
<keyword evidence="3" id="KW-0418">Kinase</keyword>
<dbReference type="InterPro" id="IPR036390">
    <property type="entry name" value="WH_DNA-bd_sf"/>
</dbReference>
<protein>
    <submittedName>
        <fullName evidence="3">Sugar kinase of the NBD/HSP70 family, may contain an N-terminal HTH domain</fullName>
    </submittedName>
</protein>
<feature type="region of interest" description="Disordered" evidence="2">
    <location>
        <begin position="1"/>
        <end position="47"/>
    </location>
</feature>
<evidence type="ECO:0000256" key="2">
    <source>
        <dbReference type="SAM" id="MobiDB-lite"/>
    </source>
</evidence>
<gene>
    <name evidence="3" type="ORF">SAMN05216499_104144</name>
</gene>
<keyword evidence="3" id="KW-0808">Transferase</keyword>
<name>A0A1M7AN95_9ACTN</name>
<evidence type="ECO:0000256" key="1">
    <source>
        <dbReference type="ARBA" id="ARBA00006479"/>
    </source>
</evidence>
<dbReference type="SUPFAM" id="SSF46785">
    <property type="entry name" value="Winged helix' DNA-binding domain"/>
    <property type="match status" value="1"/>
</dbReference>
<sequence>MQSNGSPAPPGRVPRPGRRATRTAGTETMRGSPVTREVGRTTRDLRRHNRTSVLTRLYLHGAASRFDLMKATGLSSATVSNVVTGLVADGLVAEAGLLDSDGGRPRTLLEVRPGYAQVVGVDIGETHVQVGLFDWTLDTVATATYPMDEGRPEPAVLAELVRAGIEEVTAKAGADPAALLGVGVGVPGAVLPDGVVHAPTLGWSDVPFDMLLRPHVPAPLHLDNCARTLGQAEMWRGAGRGAQRAIVGLLAVGVGAAVATGSPGGVTSTTSEWGHTVVEAGGALCRCGSHGCLEAYVGADAILERYGRLAGLPEVPSAGRGAGGGADTEARLAALVADAGRPGPAADTVRATAEYLGIGIANLINLLGPDRVILSGWVSAAMGPAMLPAVRDATRRHTLDYLRRHTVLELGRLGPEQVALGAATLPVHELLTAGGPLS</sequence>
<evidence type="ECO:0000313" key="4">
    <source>
        <dbReference type="Proteomes" id="UP000184111"/>
    </source>
</evidence>
<dbReference type="AlphaFoldDB" id="A0A1M7AN95"/>
<keyword evidence="4" id="KW-1185">Reference proteome</keyword>
<dbReference type="PANTHER" id="PTHR18964:SF149">
    <property type="entry name" value="BIFUNCTIONAL UDP-N-ACETYLGLUCOSAMINE 2-EPIMERASE_N-ACETYLMANNOSAMINE KINASE"/>
    <property type="match status" value="1"/>
</dbReference>
<dbReference type="EMBL" id="FRBI01000004">
    <property type="protein sequence ID" value="SHL44006.1"/>
    <property type="molecule type" value="Genomic_DNA"/>
</dbReference>
<dbReference type="STRING" id="310782.SAMN05216499_104144"/>
<dbReference type="InterPro" id="IPR000600">
    <property type="entry name" value="ROK"/>
</dbReference>
<dbReference type="PANTHER" id="PTHR18964">
    <property type="entry name" value="ROK (REPRESSOR, ORF, KINASE) FAMILY"/>
    <property type="match status" value="1"/>
</dbReference>
<dbReference type="Pfam" id="PF00480">
    <property type="entry name" value="ROK"/>
    <property type="match status" value="1"/>
</dbReference>
<dbReference type="Gene3D" id="1.10.10.10">
    <property type="entry name" value="Winged helix-like DNA-binding domain superfamily/Winged helix DNA-binding domain"/>
    <property type="match status" value="1"/>
</dbReference>
<dbReference type="InterPro" id="IPR036388">
    <property type="entry name" value="WH-like_DNA-bd_sf"/>
</dbReference>
<proteinExistence type="inferred from homology"/>
<dbReference type="GO" id="GO:0016301">
    <property type="term" value="F:kinase activity"/>
    <property type="evidence" value="ECO:0007669"/>
    <property type="project" value="UniProtKB-KW"/>
</dbReference>
<comment type="similarity">
    <text evidence="1">Belongs to the ROK (NagC/XylR) family.</text>
</comment>
<dbReference type="SUPFAM" id="SSF53067">
    <property type="entry name" value="Actin-like ATPase domain"/>
    <property type="match status" value="1"/>
</dbReference>
<organism evidence="3 4">
    <name type="scientific">Actinacidiphila paucisporea</name>
    <dbReference type="NCBI Taxonomy" id="310782"/>
    <lineage>
        <taxon>Bacteria</taxon>
        <taxon>Bacillati</taxon>
        <taxon>Actinomycetota</taxon>
        <taxon>Actinomycetes</taxon>
        <taxon>Kitasatosporales</taxon>
        <taxon>Streptomycetaceae</taxon>
        <taxon>Actinacidiphila</taxon>
    </lineage>
</organism>